<evidence type="ECO:0000313" key="1">
    <source>
        <dbReference type="EMBL" id="EEF15370.1"/>
    </source>
</evidence>
<evidence type="ECO:0000313" key="2">
    <source>
        <dbReference type="Proteomes" id="UP000003082"/>
    </source>
</evidence>
<name>B9CXV5_CAMRE</name>
<dbReference type="Proteomes" id="UP000003082">
    <property type="component" value="Unassembled WGS sequence"/>
</dbReference>
<protein>
    <submittedName>
        <fullName evidence="1">Uncharacterized protein</fullName>
    </submittedName>
</protein>
<accession>B9CXV5</accession>
<sequence>MKSLMNEPYIVKISDSDAMMFGCEADERVREFAAKFDGWEYESEFERTGYLLGTDVFIEVASEESLNEGALRAQIPNEKALGADGGTTFLSLREWDSKEHWRVSASGEILRAISEDEDGGAAYLLLSPRHIAAEELRGAFADKPPQEFASIIESLEAKYDCKDRILCYIVCYFTPRGKEGMRADFGVQI</sequence>
<gene>
    <name evidence="1" type="ORF">CAMRE0001_0145</name>
</gene>
<comment type="caution">
    <text evidence="1">The sequence shown here is derived from an EMBL/GenBank/DDBJ whole genome shotgun (WGS) entry which is preliminary data.</text>
</comment>
<proteinExistence type="predicted"/>
<keyword evidence="2" id="KW-1185">Reference proteome</keyword>
<organism evidence="1 2">
    <name type="scientific">Campylobacter rectus RM3267</name>
    <dbReference type="NCBI Taxonomy" id="553218"/>
    <lineage>
        <taxon>Bacteria</taxon>
        <taxon>Pseudomonadati</taxon>
        <taxon>Campylobacterota</taxon>
        <taxon>Epsilonproteobacteria</taxon>
        <taxon>Campylobacterales</taxon>
        <taxon>Campylobacteraceae</taxon>
        <taxon>Campylobacter</taxon>
    </lineage>
</organism>
<dbReference type="AlphaFoldDB" id="B9CXV5"/>
<dbReference type="EMBL" id="ACFU01000001">
    <property type="protein sequence ID" value="EEF15370.1"/>
    <property type="molecule type" value="Genomic_DNA"/>
</dbReference>
<dbReference type="STRING" id="553218.CAMRE0001_0145"/>
<dbReference type="eggNOG" id="ENOG503161A">
    <property type="taxonomic scope" value="Bacteria"/>
</dbReference>
<reference evidence="1 2" key="1">
    <citation type="submission" date="2008-08" db="EMBL/GenBank/DDBJ databases">
        <authorList>
            <person name="Madupu R."/>
            <person name="Durkin A.S."/>
            <person name="Torralba M."/>
            <person name="Methe B."/>
            <person name="Sutton G.G."/>
            <person name="Strausberg R.L."/>
            <person name="Nelson K.E."/>
        </authorList>
    </citation>
    <scope>NUCLEOTIDE SEQUENCE [LARGE SCALE GENOMIC DNA]</scope>
    <source>
        <strain evidence="1 2">RM3267</strain>
    </source>
</reference>